<name>A0A6D2IWH4_9BRAS</name>
<reference evidence="2" key="1">
    <citation type="submission" date="2020-01" db="EMBL/GenBank/DDBJ databases">
        <authorList>
            <person name="Mishra B."/>
        </authorList>
    </citation>
    <scope>NUCLEOTIDE SEQUENCE [LARGE SCALE GENOMIC DNA]</scope>
</reference>
<proteinExistence type="predicted"/>
<evidence type="ECO:0000256" key="1">
    <source>
        <dbReference type="SAM" id="MobiDB-lite"/>
    </source>
</evidence>
<dbReference type="Proteomes" id="UP000467841">
    <property type="component" value="Unassembled WGS sequence"/>
</dbReference>
<gene>
    <name evidence="2" type="ORF">MERR_LOCUS19405</name>
</gene>
<comment type="caution">
    <text evidence="2">The sequence shown here is derived from an EMBL/GenBank/DDBJ whole genome shotgun (WGS) entry which is preliminary data.</text>
</comment>
<accession>A0A6D2IWH4</accession>
<evidence type="ECO:0000313" key="2">
    <source>
        <dbReference type="EMBL" id="CAA7032170.1"/>
    </source>
</evidence>
<dbReference type="EMBL" id="CACVBM020001118">
    <property type="protein sequence ID" value="CAA7032170.1"/>
    <property type="molecule type" value="Genomic_DNA"/>
</dbReference>
<organism evidence="2 3">
    <name type="scientific">Microthlaspi erraticum</name>
    <dbReference type="NCBI Taxonomy" id="1685480"/>
    <lineage>
        <taxon>Eukaryota</taxon>
        <taxon>Viridiplantae</taxon>
        <taxon>Streptophyta</taxon>
        <taxon>Embryophyta</taxon>
        <taxon>Tracheophyta</taxon>
        <taxon>Spermatophyta</taxon>
        <taxon>Magnoliopsida</taxon>
        <taxon>eudicotyledons</taxon>
        <taxon>Gunneridae</taxon>
        <taxon>Pentapetalae</taxon>
        <taxon>rosids</taxon>
        <taxon>malvids</taxon>
        <taxon>Brassicales</taxon>
        <taxon>Brassicaceae</taxon>
        <taxon>Coluteocarpeae</taxon>
        <taxon>Microthlaspi</taxon>
    </lineage>
</organism>
<feature type="region of interest" description="Disordered" evidence="1">
    <location>
        <begin position="44"/>
        <end position="94"/>
    </location>
</feature>
<feature type="compositionally biased region" description="Polar residues" evidence="1">
    <location>
        <begin position="1"/>
        <end position="15"/>
    </location>
</feature>
<feature type="compositionally biased region" description="Polar residues" evidence="1">
    <location>
        <begin position="82"/>
        <end position="94"/>
    </location>
</feature>
<protein>
    <submittedName>
        <fullName evidence="2">Uncharacterized protein</fullName>
    </submittedName>
</protein>
<feature type="region of interest" description="Disordered" evidence="1">
    <location>
        <begin position="1"/>
        <end position="24"/>
    </location>
</feature>
<keyword evidence="3" id="KW-1185">Reference proteome</keyword>
<feature type="compositionally biased region" description="Basic residues" evidence="1">
    <location>
        <begin position="52"/>
        <end position="63"/>
    </location>
</feature>
<evidence type="ECO:0000313" key="3">
    <source>
        <dbReference type="Proteomes" id="UP000467841"/>
    </source>
</evidence>
<dbReference type="AlphaFoldDB" id="A0A6D2IWH4"/>
<sequence>MASVPTASPKTNTKTEPPEHSPLLPAVQKLLWAVRDTASDHNLELENYKTHLPQKQHRRHSKNRRLDSSPETQPELMEPLLSNFTHSKNCRTNT</sequence>